<reference evidence="3" key="1">
    <citation type="journal article" date="2019" name="Int. J. Syst. Evol. Microbiol.">
        <title>The Global Catalogue of Microorganisms (GCM) 10K type strain sequencing project: providing services to taxonomists for standard genome sequencing and annotation.</title>
        <authorList>
            <consortium name="The Broad Institute Genomics Platform"/>
            <consortium name="The Broad Institute Genome Sequencing Center for Infectious Disease"/>
            <person name="Wu L."/>
            <person name="Ma J."/>
        </authorList>
    </citation>
    <scope>NUCLEOTIDE SEQUENCE [LARGE SCALE GENOMIC DNA]</scope>
    <source>
        <strain evidence="3">CGMCC 1.15809</strain>
    </source>
</reference>
<gene>
    <name evidence="2" type="ORF">ACFP3M_19520</name>
</gene>
<protein>
    <submittedName>
        <fullName evidence="2">Alpha/beta hydrolase</fullName>
    </submittedName>
</protein>
<comment type="caution">
    <text evidence="2">The sequence shown here is derived from an EMBL/GenBank/DDBJ whole genome shotgun (WGS) entry which is preliminary data.</text>
</comment>
<evidence type="ECO:0000259" key="1">
    <source>
        <dbReference type="Pfam" id="PF06259"/>
    </source>
</evidence>
<dbReference type="Proteomes" id="UP001596241">
    <property type="component" value="Unassembled WGS sequence"/>
</dbReference>
<accession>A0ABW1FKJ4</accession>
<organism evidence="2 3">
    <name type="scientific">Streptomyces ramulosus</name>
    <dbReference type="NCBI Taxonomy" id="47762"/>
    <lineage>
        <taxon>Bacteria</taxon>
        <taxon>Bacillati</taxon>
        <taxon>Actinomycetota</taxon>
        <taxon>Actinomycetes</taxon>
        <taxon>Kitasatosporales</taxon>
        <taxon>Streptomycetaceae</taxon>
        <taxon>Streptomyces</taxon>
    </lineage>
</organism>
<evidence type="ECO:0000313" key="2">
    <source>
        <dbReference type="EMBL" id="MFC5894992.1"/>
    </source>
</evidence>
<feature type="domain" description="DUF1023" evidence="1">
    <location>
        <begin position="300"/>
        <end position="472"/>
    </location>
</feature>
<sequence>MTSDYARLLKQDFGDLKAASESWQRVSEEMETAFDRHRTKVTGPLHADWEGDDAEAALTFLEDIEMRLHVARTEAMTIAKTLGTTHFWMEQSQTDLRNAVRSAESEGFVVDDSGAVGEASCEADESPDEAKSKLDRMKRFQDEIDTAVKDARKASADGHKALSELRGDLMDRSNKHMAAESAADAQQAMKDIGVQGPQIPDNPKDAAAWWKALDDDTRREYTTLYPERIGKTNGLPSDVRDDANRLRLDQELNFVEGSDQAVPGIPEDRHNLQVLKDELDKRDGATGSKRLYLLDFDEFEDGKAVIAMGNPDTADNVGVQVPGTGTTMDSTGGQLNRLGKLQRSAEEAEPSESTSMVYWLGYDAPEVPVAEAPNLAVAGTGRADDAAPALRDFTHGLRASREGDTPAHMTVLGHSYGATVVGDADAGGKGLGADDISVVGSPGMTVDRASDLHVGADHFYSGVAGDDPIRQAQGLTLGPDPNTQVFGGTRFSTDTHGHSGYWDDNSKSLANQGRIIAGDKPDKAMYAPIQM</sequence>
<evidence type="ECO:0000313" key="3">
    <source>
        <dbReference type="Proteomes" id="UP001596241"/>
    </source>
</evidence>
<dbReference type="GO" id="GO:0016787">
    <property type="term" value="F:hydrolase activity"/>
    <property type="evidence" value="ECO:0007669"/>
    <property type="project" value="UniProtKB-KW"/>
</dbReference>
<keyword evidence="2" id="KW-0378">Hydrolase</keyword>
<dbReference type="Pfam" id="PF06259">
    <property type="entry name" value="Abhydrolase_8"/>
    <property type="match status" value="1"/>
</dbReference>
<keyword evidence="3" id="KW-1185">Reference proteome</keyword>
<dbReference type="RefSeq" id="WP_345077359.1">
    <property type="nucleotide sequence ID" value="NZ_BAAAWG010000002.1"/>
</dbReference>
<proteinExistence type="predicted"/>
<dbReference type="EMBL" id="JBHSPW010000009">
    <property type="protein sequence ID" value="MFC5894992.1"/>
    <property type="molecule type" value="Genomic_DNA"/>
</dbReference>
<name>A0ABW1FKJ4_9ACTN</name>
<dbReference type="InterPro" id="IPR010427">
    <property type="entry name" value="DUF1023"/>
</dbReference>